<dbReference type="RefSeq" id="WP_379713414.1">
    <property type="nucleotide sequence ID" value="NZ_JBHTBS010000007.1"/>
</dbReference>
<reference evidence="3" key="1">
    <citation type="journal article" date="2019" name="Int. J. Syst. Evol. Microbiol.">
        <title>The Global Catalogue of Microorganisms (GCM) 10K type strain sequencing project: providing services to taxonomists for standard genome sequencing and annotation.</title>
        <authorList>
            <consortium name="The Broad Institute Genomics Platform"/>
            <consortium name="The Broad Institute Genome Sequencing Center for Infectious Disease"/>
            <person name="Wu L."/>
            <person name="Ma J."/>
        </authorList>
    </citation>
    <scope>NUCLEOTIDE SEQUENCE [LARGE SCALE GENOMIC DNA]</scope>
    <source>
        <strain evidence="3">CGMCC 4.1467</strain>
    </source>
</reference>
<gene>
    <name evidence="2" type="ORF">ACFQY0_13855</name>
</gene>
<feature type="transmembrane region" description="Helical" evidence="1">
    <location>
        <begin position="58"/>
        <end position="81"/>
    </location>
</feature>
<comment type="caution">
    <text evidence="2">The sequence shown here is derived from an EMBL/GenBank/DDBJ whole genome shotgun (WGS) entry which is preliminary data.</text>
</comment>
<sequence length="159" mass="18044">MPERTHSARSSIFMLFLGLPGLVLWLGGLWFCYTAVLIQVLDLSDFDYTAAQKKRLYIAYVTALFAPFIGYTMIVMASLLCGFDHYRLPPKQAVALACFDAGQQFLFLLALCQLIMMGPWGVYDFMSPGILISSGLLILAYLLLRRFAKRKHHEWLNPP</sequence>
<protein>
    <submittedName>
        <fullName evidence="2">Uncharacterized protein</fullName>
    </submittedName>
</protein>
<feature type="transmembrane region" description="Helical" evidence="1">
    <location>
        <begin position="12"/>
        <end position="38"/>
    </location>
</feature>
<keyword evidence="1" id="KW-1133">Transmembrane helix</keyword>
<accession>A0ABW2L951</accession>
<evidence type="ECO:0000313" key="2">
    <source>
        <dbReference type="EMBL" id="MFC7338274.1"/>
    </source>
</evidence>
<name>A0ABW2L951_9BACT</name>
<dbReference type="Proteomes" id="UP001596472">
    <property type="component" value="Unassembled WGS sequence"/>
</dbReference>
<keyword evidence="1" id="KW-0472">Membrane</keyword>
<keyword evidence="1" id="KW-0812">Transmembrane</keyword>
<evidence type="ECO:0000313" key="3">
    <source>
        <dbReference type="Proteomes" id="UP001596472"/>
    </source>
</evidence>
<keyword evidence="3" id="KW-1185">Reference proteome</keyword>
<feature type="transmembrane region" description="Helical" evidence="1">
    <location>
        <begin position="93"/>
        <end position="116"/>
    </location>
</feature>
<feature type="transmembrane region" description="Helical" evidence="1">
    <location>
        <begin position="122"/>
        <end position="144"/>
    </location>
</feature>
<dbReference type="EMBL" id="JBHTBS010000007">
    <property type="protein sequence ID" value="MFC7338274.1"/>
    <property type="molecule type" value="Genomic_DNA"/>
</dbReference>
<proteinExistence type="predicted"/>
<organism evidence="2 3">
    <name type="scientific">Haloferula chungangensis</name>
    <dbReference type="NCBI Taxonomy" id="1048331"/>
    <lineage>
        <taxon>Bacteria</taxon>
        <taxon>Pseudomonadati</taxon>
        <taxon>Verrucomicrobiota</taxon>
        <taxon>Verrucomicrobiia</taxon>
        <taxon>Verrucomicrobiales</taxon>
        <taxon>Verrucomicrobiaceae</taxon>
        <taxon>Haloferula</taxon>
    </lineage>
</organism>
<evidence type="ECO:0000256" key="1">
    <source>
        <dbReference type="SAM" id="Phobius"/>
    </source>
</evidence>